<sequence length="484" mass="56743">MRMYMRYYQFVVGVVRLGIVGFLIYYAYLGGLESTADIIYYVLLGLYGFVFSVFRLQKWVSLAEIVTVMMFTWLQSNVFLYLLWIIPTIVFATRNDRKMYILFYMGLMGAYGYLKTGMIIEASIFALVIGLILYFFYSQFQSMERVENDLYHAKNEKDGLKRTIAQKENEINQVSVMLIKSKELIDGKDVNEIIKMMMGSCLEFFNSYYVVFYVRSKGRYVKVNDFGDKTGLDIDESVPEDSVTGHRILQDMLEIDMRYQDNKWALIRIYGKRIPLGERKQLVFVPFEEMDLEIALLYLHQAMVRIQDVELMQESMVRANYDKLTSLPNRDYIERHFKYLSTLISRENHFSMVLFDIDKFKSFNDDFGHEVGDQVLKLVAQTVKNAVRESDFVGRLGGEEFVILLLNPNGREFEITDKIRNLVELTPNSKRMVTISMGISRFGEHGNTWKELYNTADKALYYSKKNGRNQVTIYDDSMKDIMKR</sequence>
<name>A0A164QQV1_BACCE</name>
<comment type="caution">
    <text evidence="4">The sequence shown here is derived from an EMBL/GenBank/DDBJ whole genome shotgun (WGS) entry which is preliminary data.</text>
</comment>
<dbReference type="InterPro" id="IPR000160">
    <property type="entry name" value="GGDEF_dom"/>
</dbReference>
<evidence type="ECO:0000313" key="4">
    <source>
        <dbReference type="EMBL" id="KZD72050.1"/>
    </source>
</evidence>
<dbReference type="EMBL" id="LJKE01000015">
    <property type="protein sequence ID" value="KZD72050.1"/>
    <property type="molecule type" value="Genomic_DNA"/>
</dbReference>
<feature type="transmembrane region" description="Helical" evidence="2">
    <location>
        <begin position="38"/>
        <end position="56"/>
    </location>
</feature>
<dbReference type="PROSITE" id="PS50887">
    <property type="entry name" value="GGDEF"/>
    <property type="match status" value="1"/>
</dbReference>
<feature type="transmembrane region" description="Helical" evidence="2">
    <location>
        <begin position="119"/>
        <end position="137"/>
    </location>
</feature>
<keyword evidence="2" id="KW-0472">Membrane</keyword>
<protein>
    <submittedName>
        <fullName evidence="4">GGDEF domain protein</fullName>
    </submittedName>
</protein>
<evidence type="ECO:0000313" key="5">
    <source>
        <dbReference type="Proteomes" id="UP000076482"/>
    </source>
</evidence>
<dbReference type="SMART" id="SM00267">
    <property type="entry name" value="GGDEF"/>
    <property type="match status" value="1"/>
</dbReference>
<dbReference type="InterPro" id="IPR043128">
    <property type="entry name" value="Rev_trsase/Diguanyl_cyclase"/>
</dbReference>
<dbReference type="InterPro" id="IPR029787">
    <property type="entry name" value="Nucleotide_cyclase"/>
</dbReference>
<dbReference type="GO" id="GO:0043709">
    <property type="term" value="P:cell adhesion involved in single-species biofilm formation"/>
    <property type="evidence" value="ECO:0007669"/>
    <property type="project" value="TreeGrafter"/>
</dbReference>
<keyword evidence="2" id="KW-1133">Transmembrane helix</keyword>
<dbReference type="PANTHER" id="PTHR45138">
    <property type="entry name" value="REGULATORY COMPONENTS OF SENSORY TRANSDUCTION SYSTEM"/>
    <property type="match status" value="1"/>
</dbReference>
<dbReference type="InterPro" id="IPR050469">
    <property type="entry name" value="Diguanylate_Cyclase"/>
</dbReference>
<accession>A0A164QQV1</accession>
<dbReference type="GO" id="GO:0005886">
    <property type="term" value="C:plasma membrane"/>
    <property type="evidence" value="ECO:0007669"/>
    <property type="project" value="TreeGrafter"/>
</dbReference>
<feature type="transmembrane region" description="Helical" evidence="2">
    <location>
        <begin position="7"/>
        <end position="26"/>
    </location>
</feature>
<evidence type="ECO:0000256" key="2">
    <source>
        <dbReference type="SAM" id="Phobius"/>
    </source>
</evidence>
<dbReference type="CDD" id="cd01949">
    <property type="entry name" value="GGDEF"/>
    <property type="match status" value="1"/>
</dbReference>
<gene>
    <name evidence="4" type="ORF">B4088_0511</name>
</gene>
<dbReference type="GO" id="GO:1902201">
    <property type="term" value="P:negative regulation of bacterial-type flagellum-dependent cell motility"/>
    <property type="evidence" value="ECO:0007669"/>
    <property type="project" value="TreeGrafter"/>
</dbReference>
<keyword evidence="1" id="KW-0175">Coiled coil</keyword>
<proteinExistence type="predicted"/>
<dbReference type="AlphaFoldDB" id="A0A164QQV1"/>
<dbReference type="FunFam" id="3.30.70.270:FF:000001">
    <property type="entry name" value="Diguanylate cyclase domain protein"/>
    <property type="match status" value="1"/>
</dbReference>
<feature type="transmembrane region" description="Helical" evidence="2">
    <location>
        <begin position="68"/>
        <end position="92"/>
    </location>
</feature>
<dbReference type="Proteomes" id="UP000076482">
    <property type="component" value="Unassembled WGS sequence"/>
</dbReference>
<feature type="domain" description="GGDEF" evidence="3">
    <location>
        <begin position="348"/>
        <end position="476"/>
    </location>
</feature>
<evidence type="ECO:0000256" key="1">
    <source>
        <dbReference type="SAM" id="Coils"/>
    </source>
</evidence>
<keyword evidence="2" id="KW-0812">Transmembrane</keyword>
<evidence type="ECO:0000259" key="3">
    <source>
        <dbReference type="PROSITE" id="PS50887"/>
    </source>
</evidence>
<dbReference type="Pfam" id="PF00990">
    <property type="entry name" value="GGDEF"/>
    <property type="match status" value="1"/>
</dbReference>
<dbReference type="PATRIC" id="fig|1396.535.peg.4263"/>
<dbReference type="SUPFAM" id="SSF55073">
    <property type="entry name" value="Nucleotide cyclase"/>
    <property type="match status" value="1"/>
</dbReference>
<dbReference type="Gene3D" id="3.30.70.270">
    <property type="match status" value="1"/>
</dbReference>
<dbReference type="GO" id="GO:0052621">
    <property type="term" value="F:diguanylate cyclase activity"/>
    <property type="evidence" value="ECO:0007669"/>
    <property type="project" value="TreeGrafter"/>
</dbReference>
<organism evidence="4 5">
    <name type="scientific">Bacillus cereus</name>
    <dbReference type="NCBI Taxonomy" id="1396"/>
    <lineage>
        <taxon>Bacteria</taxon>
        <taxon>Bacillati</taxon>
        <taxon>Bacillota</taxon>
        <taxon>Bacilli</taxon>
        <taxon>Bacillales</taxon>
        <taxon>Bacillaceae</taxon>
        <taxon>Bacillus</taxon>
        <taxon>Bacillus cereus group</taxon>
    </lineage>
</organism>
<reference evidence="4 5" key="1">
    <citation type="submission" date="2015-09" db="EMBL/GenBank/DDBJ databases">
        <title>Bacillus cereus food isolates.</title>
        <authorList>
            <person name="Boekhorst J."/>
        </authorList>
    </citation>
    <scope>NUCLEOTIDE SEQUENCE [LARGE SCALE GENOMIC DNA]</scope>
    <source>
        <strain evidence="4 5">B4088</strain>
    </source>
</reference>
<feature type="coiled-coil region" evidence="1">
    <location>
        <begin position="143"/>
        <end position="177"/>
    </location>
</feature>
<dbReference type="PANTHER" id="PTHR45138:SF9">
    <property type="entry name" value="DIGUANYLATE CYCLASE DGCM-RELATED"/>
    <property type="match status" value="1"/>
</dbReference>
<dbReference type="NCBIfam" id="TIGR00254">
    <property type="entry name" value="GGDEF"/>
    <property type="match status" value="1"/>
</dbReference>